<evidence type="ECO:0000313" key="3">
    <source>
        <dbReference type="Proteomes" id="UP000823388"/>
    </source>
</evidence>
<evidence type="ECO:0000256" key="1">
    <source>
        <dbReference type="SAM" id="MobiDB-lite"/>
    </source>
</evidence>
<feature type="compositionally biased region" description="Basic and acidic residues" evidence="1">
    <location>
        <begin position="24"/>
        <end position="34"/>
    </location>
</feature>
<keyword evidence="3" id="KW-1185">Reference proteome</keyword>
<dbReference type="AlphaFoldDB" id="A0A8T0NLP0"/>
<gene>
    <name evidence="2" type="ORF">PVAP13_9KG358200</name>
</gene>
<dbReference type="Proteomes" id="UP000823388">
    <property type="component" value="Chromosome 9K"/>
</dbReference>
<proteinExistence type="predicted"/>
<dbReference type="EMBL" id="CM029053">
    <property type="protein sequence ID" value="KAG2549515.1"/>
    <property type="molecule type" value="Genomic_DNA"/>
</dbReference>
<feature type="compositionally biased region" description="Basic and acidic residues" evidence="1">
    <location>
        <begin position="41"/>
        <end position="53"/>
    </location>
</feature>
<feature type="region of interest" description="Disordered" evidence="1">
    <location>
        <begin position="24"/>
        <end position="76"/>
    </location>
</feature>
<name>A0A8T0NLP0_PANVG</name>
<reference evidence="2" key="1">
    <citation type="submission" date="2020-05" db="EMBL/GenBank/DDBJ databases">
        <title>WGS assembly of Panicum virgatum.</title>
        <authorList>
            <person name="Lovell J.T."/>
            <person name="Jenkins J."/>
            <person name="Shu S."/>
            <person name="Juenger T.E."/>
            <person name="Schmutz J."/>
        </authorList>
    </citation>
    <scope>NUCLEOTIDE SEQUENCE</scope>
    <source>
        <strain evidence="2">AP13</strain>
    </source>
</reference>
<organism evidence="2 3">
    <name type="scientific">Panicum virgatum</name>
    <name type="common">Blackwell switchgrass</name>
    <dbReference type="NCBI Taxonomy" id="38727"/>
    <lineage>
        <taxon>Eukaryota</taxon>
        <taxon>Viridiplantae</taxon>
        <taxon>Streptophyta</taxon>
        <taxon>Embryophyta</taxon>
        <taxon>Tracheophyta</taxon>
        <taxon>Spermatophyta</taxon>
        <taxon>Magnoliopsida</taxon>
        <taxon>Liliopsida</taxon>
        <taxon>Poales</taxon>
        <taxon>Poaceae</taxon>
        <taxon>PACMAD clade</taxon>
        <taxon>Panicoideae</taxon>
        <taxon>Panicodae</taxon>
        <taxon>Paniceae</taxon>
        <taxon>Panicinae</taxon>
        <taxon>Panicum</taxon>
        <taxon>Panicum sect. Hiantes</taxon>
    </lineage>
</organism>
<dbReference type="PANTHER" id="PTHR34950">
    <property type="entry name" value="OS04G0457400 PROTEIN"/>
    <property type="match status" value="1"/>
</dbReference>
<accession>A0A8T0NLP0</accession>
<sequence>MTSMGFSYAQIHVRQERCRTKILQAEEKDKKAKDAAGGGEEVNRRPAAEEDKAGGGSWASGKVHPCARPAGPPPPN</sequence>
<protein>
    <submittedName>
        <fullName evidence="2">Uncharacterized protein</fullName>
    </submittedName>
</protein>
<comment type="caution">
    <text evidence="2">The sequence shown here is derived from an EMBL/GenBank/DDBJ whole genome shotgun (WGS) entry which is preliminary data.</text>
</comment>
<dbReference type="PANTHER" id="PTHR34950:SF2">
    <property type="entry name" value="OS10G0364900 PROTEIN"/>
    <property type="match status" value="1"/>
</dbReference>
<evidence type="ECO:0000313" key="2">
    <source>
        <dbReference type="EMBL" id="KAG2549515.1"/>
    </source>
</evidence>